<dbReference type="VEuPathDB" id="TriTrypDB:TvY486_0001670"/>
<protein>
    <submittedName>
        <fullName evidence="2">Uncharacterized protein</fullName>
    </submittedName>
</protein>
<evidence type="ECO:0000313" key="2">
    <source>
        <dbReference type="EMBL" id="CCD19121.1"/>
    </source>
</evidence>
<dbReference type="Proteomes" id="UP000009027">
    <property type="component" value="Unassembled WGS sequence"/>
</dbReference>
<evidence type="ECO:0000313" key="3">
    <source>
        <dbReference type="Proteomes" id="UP000009027"/>
    </source>
</evidence>
<dbReference type="AlphaFoldDB" id="F9WNK3"/>
<name>F9WNK3_TRYVY</name>
<feature type="coiled-coil region" evidence="1">
    <location>
        <begin position="345"/>
        <end position="400"/>
    </location>
</feature>
<sequence length="732" mass="82224">MDGIERDFFNAFEAIKDYPNWYVYGHSNKNDVDGRRKNEVLALFKNITKMYAECKNKFVANEHVSVESLERKVMAEVDNVSTNLTAWEEKQRTGWNATLTTVKPILNEMRGYDPYLIAMNVWHHDTTFLKTILEDCWRVRWNSQGWSWVYNIIESSGRNVLRHVTDVRDKALLNNSIEENECGELKAIFNVNTTNSSLGYKGTVNEEPIRKICTQVLENKDKYKCNVNRTSWQWIEERYKSAVPEMIERLNMSLIQLRDAEKRVTGLLGELFVQKREVYCNVTRAMNELNTSFMFAMKKNIDFVSEINTARSTITAAGADARKALGKSRLAFGDASKAKDITSTVADQLKQAQDANEKTKQLADEVETLEKMNEATFKEVEAERSKMAELKKELESAVSLERVRVNSIGGNFTQAIKLAKSSGNEVAAEWCHEGTFTPPNVMIEYALDVIKRLVVISPSDSFDKTNSLLQQYTLGTAALNSKVEELMKRSKEAKASALKALASADEAERHSKKAKEIATEVVKGEMNAKRKELCTAEATLTENTQELEKLKAQESYLFKNITLMDVLLKKIVVNATTGSASCTGIAAVVKEAAKTALEVGGDAEQAAELTSEYCARVFSNVSTHEKEAKKVTAKMVSMKQNADQVHSAARISLDKSRSELYKMKMSFNGLLQYVEGHEIMPVNAECSEPDKFNTIHISFENATAIYSKLRDIGTFDEASVSGNLSAFRNAVS</sequence>
<gene>
    <name evidence="2" type="ORF">TvY486_0001670</name>
</gene>
<organism evidence="2 3">
    <name type="scientific">Trypanosoma vivax (strain Y486)</name>
    <dbReference type="NCBI Taxonomy" id="1055687"/>
    <lineage>
        <taxon>Eukaryota</taxon>
        <taxon>Discoba</taxon>
        <taxon>Euglenozoa</taxon>
        <taxon>Kinetoplastea</taxon>
        <taxon>Metakinetoplastina</taxon>
        <taxon>Trypanosomatida</taxon>
        <taxon>Trypanosomatidae</taxon>
        <taxon>Trypanosoma</taxon>
        <taxon>Duttonella</taxon>
    </lineage>
</organism>
<keyword evidence="3" id="KW-1185">Reference proteome</keyword>
<dbReference type="EMBL" id="CAEX01002656">
    <property type="protein sequence ID" value="CCD19121.1"/>
    <property type="molecule type" value="Genomic_DNA"/>
</dbReference>
<keyword evidence="1" id="KW-0175">Coiled coil</keyword>
<accession>F9WNK3</accession>
<evidence type="ECO:0000256" key="1">
    <source>
        <dbReference type="SAM" id="Coils"/>
    </source>
</evidence>
<reference evidence="2 3" key="1">
    <citation type="journal article" date="2012" name="Proc. Natl. Acad. Sci. U.S.A.">
        <title>Antigenic diversity is generated by distinct evolutionary mechanisms in African trypanosome species.</title>
        <authorList>
            <person name="Jackson A.P."/>
            <person name="Berry A."/>
            <person name="Aslett M."/>
            <person name="Allison H.C."/>
            <person name="Burton P."/>
            <person name="Vavrova-Anderson J."/>
            <person name="Brown R."/>
            <person name="Browne H."/>
            <person name="Corton N."/>
            <person name="Hauser H."/>
            <person name="Gamble J."/>
            <person name="Gilderthorp R."/>
            <person name="Marcello L."/>
            <person name="McQuillan J."/>
            <person name="Otto T.D."/>
            <person name="Quail M.A."/>
            <person name="Sanders M.J."/>
            <person name="van Tonder A."/>
            <person name="Ginger M.L."/>
            <person name="Field M.C."/>
            <person name="Barry J.D."/>
            <person name="Hertz-Fowler C."/>
            <person name="Berriman M."/>
        </authorList>
    </citation>
    <scope>NUCLEOTIDE SEQUENCE</scope>
    <source>
        <strain evidence="2 3">Y486</strain>
    </source>
</reference>
<proteinExistence type="predicted"/>